<dbReference type="InterPro" id="IPR003594">
    <property type="entry name" value="HATPase_dom"/>
</dbReference>
<name>A0ABY6Z6J5_9BACL</name>
<keyword evidence="6 11" id="KW-0418">Kinase</keyword>
<evidence type="ECO:0000256" key="4">
    <source>
        <dbReference type="ARBA" id="ARBA00022679"/>
    </source>
</evidence>
<dbReference type="PROSITE" id="PS50109">
    <property type="entry name" value="HIS_KIN"/>
    <property type="match status" value="1"/>
</dbReference>
<evidence type="ECO:0000256" key="9">
    <source>
        <dbReference type="SAM" id="Phobius"/>
    </source>
</evidence>
<feature type="transmembrane region" description="Helical" evidence="9">
    <location>
        <begin position="24"/>
        <end position="42"/>
    </location>
</feature>
<dbReference type="EC" id="2.7.13.3" evidence="2"/>
<keyword evidence="5" id="KW-0547">Nucleotide-binding</keyword>
<feature type="transmembrane region" description="Helical" evidence="9">
    <location>
        <begin position="48"/>
        <end position="71"/>
    </location>
</feature>
<evidence type="ECO:0000256" key="7">
    <source>
        <dbReference type="ARBA" id="ARBA00022840"/>
    </source>
</evidence>
<dbReference type="EMBL" id="CP104064">
    <property type="protein sequence ID" value="WAH38227.1"/>
    <property type="molecule type" value="Genomic_DNA"/>
</dbReference>
<keyword evidence="9" id="KW-0812">Transmembrane</keyword>
<keyword evidence="4" id="KW-0808">Transferase</keyword>
<dbReference type="PANTHER" id="PTHR24421:SF10">
    <property type="entry name" value="NITRATE_NITRITE SENSOR PROTEIN NARQ"/>
    <property type="match status" value="1"/>
</dbReference>
<evidence type="ECO:0000259" key="10">
    <source>
        <dbReference type="PROSITE" id="PS50109"/>
    </source>
</evidence>
<evidence type="ECO:0000256" key="6">
    <source>
        <dbReference type="ARBA" id="ARBA00022777"/>
    </source>
</evidence>
<dbReference type="InterPro" id="IPR005467">
    <property type="entry name" value="His_kinase_dom"/>
</dbReference>
<feature type="transmembrane region" description="Helical" evidence="9">
    <location>
        <begin position="83"/>
        <end position="105"/>
    </location>
</feature>
<feature type="transmembrane region" description="Helical" evidence="9">
    <location>
        <begin position="128"/>
        <end position="146"/>
    </location>
</feature>
<evidence type="ECO:0000256" key="8">
    <source>
        <dbReference type="ARBA" id="ARBA00023012"/>
    </source>
</evidence>
<dbReference type="Pfam" id="PF07730">
    <property type="entry name" value="HisKA_3"/>
    <property type="match status" value="1"/>
</dbReference>
<dbReference type="InterPro" id="IPR036890">
    <property type="entry name" value="HATPase_C_sf"/>
</dbReference>
<dbReference type="InterPro" id="IPR050482">
    <property type="entry name" value="Sensor_HK_TwoCompSys"/>
</dbReference>
<comment type="catalytic activity">
    <reaction evidence="1">
        <text>ATP + protein L-histidine = ADP + protein N-phospho-L-histidine.</text>
        <dbReference type="EC" id="2.7.13.3"/>
    </reaction>
</comment>
<accession>A0ABY6Z6J5</accession>
<keyword evidence="3" id="KW-0597">Phosphoprotein</keyword>
<evidence type="ECO:0000313" key="12">
    <source>
        <dbReference type="Proteomes" id="UP001164803"/>
    </source>
</evidence>
<keyword evidence="8" id="KW-0902">Two-component regulatory system</keyword>
<organism evidence="11 12">
    <name type="scientific">Alicyclobacillus dauci</name>
    <dbReference type="NCBI Taxonomy" id="1475485"/>
    <lineage>
        <taxon>Bacteria</taxon>
        <taxon>Bacillati</taxon>
        <taxon>Bacillota</taxon>
        <taxon>Bacilli</taxon>
        <taxon>Bacillales</taxon>
        <taxon>Alicyclobacillaceae</taxon>
        <taxon>Alicyclobacillus</taxon>
    </lineage>
</organism>
<keyword evidence="7" id="KW-0067">ATP-binding</keyword>
<dbReference type="Proteomes" id="UP001164803">
    <property type="component" value="Chromosome"/>
</dbReference>
<protein>
    <recommendedName>
        <fullName evidence="2">histidine kinase</fullName>
        <ecNumber evidence="2">2.7.13.3</ecNumber>
    </recommendedName>
</protein>
<sequence>MDQSMKLNAVHPATPHTAPGGSRGLWLTLRLFCQILVVVYYMNVPQFLWQRAIVAIGTGTIVGINIILLIWRDDVLWKQVQRVSLLVECVLVTILSGCLLVWQPIGPAALIVLPSLITYTSLYNRDGWQWFLSFVPLMELVWMVNVDINAPHQRPLLPAVDSLSLRLIVALYAVIILIAIAFAFLLQVQHHERETSLLTTARVREQADRLRMMNAQMNEYADKVYHLATAEERNRIAGEIHDTVAHRLTALLVQLQAARRIWTQDADVETTRENLVVCEALAREALDEVRTSVRAIRRTSADEGITALRRLVLQFTQLTGMETFFETDSRLGQLPAQVMAVLYRIIQEALTNAQRHGRATRVTLKLRRNGGFVELEVEDNGKGTAELVLGFGLSSMQNRLRQYGGELNIASEPGFGFRLTAQLPVWEGAFE</sequence>
<dbReference type="GO" id="GO:0016301">
    <property type="term" value="F:kinase activity"/>
    <property type="evidence" value="ECO:0007669"/>
    <property type="project" value="UniProtKB-KW"/>
</dbReference>
<evidence type="ECO:0000256" key="5">
    <source>
        <dbReference type="ARBA" id="ARBA00022741"/>
    </source>
</evidence>
<dbReference type="SUPFAM" id="SSF55874">
    <property type="entry name" value="ATPase domain of HSP90 chaperone/DNA topoisomerase II/histidine kinase"/>
    <property type="match status" value="1"/>
</dbReference>
<evidence type="ECO:0000256" key="3">
    <source>
        <dbReference type="ARBA" id="ARBA00022553"/>
    </source>
</evidence>
<dbReference type="CDD" id="cd16917">
    <property type="entry name" value="HATPase_UhpB-NarQ-NarX-like"/>
    <property type="match status" value="1"/>
</dbReference>
<dbReference type="PANTHER" id="PTHR24421">
    <property type="entry name" value="NITRATE/NITRITE SENSOR PROTEIN NARX-RELATED"/>
    <property type="match status" value="1"/>
</dbReference>
<dbReference type="Gene3D" id="1.20.5.1930">
    <property type="match status" value="1"/>
</dbReference>
<keyword evidence="9" id="KW-0472">Membrane</keyword>
<gene>
    <name evidence="11" type="ORF">NZD86_07030</name>
</gene>
<dbReference type="SMART" id="SM00387">
    <property type="entry name" value="HATPase_c"/>
    <property type="match status" value="1"/>
</dbReference>
<evidence type="ECO:0000256" key="1">
    <source>
        <dbReference type="ARBA" id="ARBA00000085"/>
    </source>
</evidence>
<dbReference type="RefSeq" id="WP_268045791.1">
    <property type="nucleotide sequence ID" value="NZ_CP104064.1"/>
</dbReference>
<dbReference type="Pfam" id="PF02518">
    <property type="entry name" value="HATPase_c"/>
    <property type="match status" value="1"/>
</dbReference>
<reference evidence="11" key="1">
    <citation type="submission" date="2022-08" db="EMBL/GenBank/DDBJ databases">
        <title>Alicyclobacillus dauci DSM2870, complete genome.</title>
        <authorList>
            <person name="Wang Q."/>
            <person name="Cai R."/>
            <person name="Wang Z."/>
        </authorList>
    </citation>
    <scope>NUCLEOTIDE SEQUENCE</scope>
    <source>
        <strain evidence="11">DSM 28700</strain>
    </source>
</reference>
<evidence type="ECO:0000256" key="2">
    <source>
        <dbReference type="ARBA" id="ARBA00012438"/>
    </source>
</evidence>
<proteinExistence type="predicted"/>
<feature type="transmembrane region" description="Helical" evidence="9">
    <location>
        <begin position="167"/>
        <end position="186"/>
    </location>
</feature>
<evidence type="ECO:0000313" key="11">
    <source>
        <dbReference type="EMBL" id="WAH38227.1"/>
    </source>
</evidence>
<feature type="domain" description="Histidine kinase" evidence="10">
    <location>
        <begin position="342"/>
        <end position="427"/>
    </location>
</feature>
<dbReference type="InterPro" id="IPR011712">
    <property type="entry name" value="Sig_transdc_His_kin_sub3_dim/P"/>
</dbReference>
<keyword evidence="12" id="KW-1185">Reference proteome</keyword>
<dbReference type="Gene3D" id="3.30.565.10">
    <property type="entry name" value="Histidine kinase-like ATPase, C-terminal domain"/>
    <property type="match status" value="1"/>
</dbReference>
<keyword evidence="9" id="KW-1133">Transmembrane helix</keyword>